<feature type="region of interest" description="Disordered" evidence="1">
    <location>
        <begin position="145"/>
        <end position="212"/>
    </location>
</feature>
<reference evidence="2" key="1">
    <citation type="journal article" date="2020" name="Fungal Divers.">
        <title>Resolving the Mortierellaceae phylogeny through synthesis of multi-gene phylogenetics and phylogenomics.</title>
        <authorList>
            <person name="Vandepol N."/>
            <person name="Liber J."/>
            <person name="Desiro A."/>
            <person name="Na H."/>
            <person name="Kennedy M."/>
            <person name="Barry K."/>
            <person name="Grigoriev I.V."/>
            <person name="Miller A.N."/>
            <person name="O'Donnell K."/>
            <person name="Stajich J.E."/>
            <person name="Bonito G."/>
        </authorList>
    </citation>
    <scope>NUCLEOTIDE SEQUENCE</scope>
    <source>
        <strain evidence="2">MES-2147</strain>
    </source>
</reference>
<dbReference type="AlphaFoldDB" id="A0A9P6LXH8"/>
<organism evidence="2 3">
    <name type="scientific">Modicella reniformis</name>
    <dbReference type="NCBI Taxonomy" id="1440133"/>
    <lineage>
        <taxon>Eukaryota</taxon>
        <taxon>Fungi</taxon>
        <taxon>Fungi incertae sedis</taxon>
        <taxon>Mucoromycota</taxon>
        <taxon>Mortierellomycotina</taxon>
        <taxon>Mortierellomycetes</taxon>
        <taxon>Mortierellales</taxon>
        <taxon>Mortierellaceae</taxon>
        <taxon>Modicella</taxon>
    </lineage>
</organism>
<dbReference type="PANTHER" id="PTHR33324:SF2">
    <property type="entry name" value="MYB_SANT-LIKE DNA-BINDING DOMAIN-CONTAINING PROTEIN"/>
    <property type="match status" value="1"/>
</dbReference>
<dbReference type="Proteomes" id="UP000749646">
    <property type="component" value="Unassembled WGS sequence"/>
</dbReference>
<dbReference type="PANTHER" id="PTHR33324">
    <property type="entry name" value="EXPRESSED PROTEIN"/>
    <property type="match status" value="1"/>
</dbReference>
<keyword evidence="3" id="KW-1185">Reference proteome</keyword>
<dbReference type="EMBL" id="JAAAHW010007343">
    <property type="protein sequence ID" value="KAF9949091.1"/>
    <property type="molecule type" value="Genomic_DNA"/>
</dbReference>
<evidence type="ECO:0000313" key="2">
    <source>
        <dbReference type="EMBL" id="KAF9949091.1"/>
    </source>
</evidence>
<feature type="compositionally biased region" description="Basic and acidic residues" evidence="1">
    <location>
        <begin position="246"/>
        <end position="255"/>
    </location>
</feature>
<accession>A0A9P6LXH8</accession>
<dbReference type="OrthoDB" id="2437094at2759"/>
<sequence length="335" mass="37562">MSSESSTTRKGFWATEGMDTFLNYITDPQIQEKLNNRQSDGTKAGDVFKNIADAVNEKHNVNWNGKTVKSKYQYLKKLFDMANDMTKSTGNGDTEDTTLRERILAKCPEYDRLYEVLGGTLARDPPSPFQSGDTDAIECILSDGEDSLSGEESGADSTDRPGAAPENGTGSGYVSVSEGSDEARLSDQAPKYVYKKTTSMVPAKKRKRTDAQFSFETFQTTMSEISEAAKAASEKHGNPSEPSESLSRREKSLEEEKKAFAEEKRAFVEAFAEEKKEFTKAFAEEKKAFAEEKKAFAEEKKEFSQEKRSLMADFKKERADLKQQQETFYKTKVSF</sequence>
<name>A0A9P6LXH8_9FUNG</name>
<feature type="region of interest" description="Disordered" evidence="1">
    <location>
        <begin position="225"/>
        <end position="255"/>
    </location>
</feature>
<evidence type="ECO:0000256" key="1">
    <source>
        <dbReference type="SAM" id="MobiDB-lite"/>
    </source>
</evidence>
<evidence type="ECO:0000313" key="3">
    <source>
        <dbReference type="Proteomes" id="UP000749646"/>
    </source>
</evidence>
<protein>
    <recommendedName>
        <fullName evidence="4">Myb/SANT-like domain-containing protein</fullName>
    </recommendedName>
</protein>
<gene>
    <name evidence="2" type="ORF">BGZ65_007610</name>
</gene>
<evidence type="ECO:0008006" key="4">
    <source>
        <dbReference type="Google" id="ProtNLM"/>
    </source>
</evidence>
<comment type="caution">
    <text evidence="2">The sequence shown here is derived from an EMBL/GenBank/DDBJ whole genome shotgun (WGS) entry which is preliminary data.</text>
</comment>
<proteinExistence type="predicted"/>